<dbReference type="Gene3D" id="1.25.40.10">
    <property type="entry name" value="Tetratricopeptide repeat domain"/>
    <property type="match status" value="2"/>
</dbReference>
<proteinExistence type="predicted"/>
<organism evidence="2 3">
    <name type="scientific">Mesorhizobium delmotii</name>
    <dbReference type="NCBI Taxonomy" id="1631247"/>
    <lineage>
        <taxon>Bacteria</taxon>
        <taxon>Pseudomonadati</taxon>
        <taxon>Pseudomonadota</taxon>
        <taxon>Alphaproteobacteria</taxon>
        <taxon>Hyphomicrobiales</taxon>
        <taxon>Phyllobacteriaceae</taxon>
        <taxon>Mesorhizobium</taxon>
    </lineage>
</organism>
<dbReference type="GO" id="GO:0035556">
    <property type="term" value="P:intracellular signal transduction"/>
    <property type="evidence" value="ECO:0007669"/>
    <property type="project" value="InterPro"/>
</dbReference>
<evidence type="ECO:0000313" key="3">
    <source>
        <dbReference type="Proteomes" id="UP000245698"/>
    </source>
</evidence>
<dbReference type="SUPFAM" id="SSF55073">
    <property type="entry name" value="Nucleotide cyclase"/>
    <property type="match status" value="1"/>
</dbReference>
<evidence type="ECO:0000259" key="1">
    <source>
        <dbReference type="PROSITE" id="PS50125"/>
    </source>
</evidence>
<dbReference type="SMART" id="SM00028">
    <property type="entry name" value="TPR"/>
    <property type="match status" value="3"/>
</dbReference>
<dbReference type="Proteomes" id="UP000245698">
    <property type="component" value="Unassembled WGS sequence"/>
</dbReference>
<dbReference type="Pfam" id="PF00211">
    <property type="entry name" value="Guanylate_cyc"/>
    <property type="match status" value="1"/>
</dbReference>
<dbReference type="GO" id="GO:0006171">
    <property type="term" value="P:cAMP biosynthetic process"/>
    <property type="evidence" value="ECO:0007669"/>
    <property type="project" value="TreeGrafter"/>
</dbReference>
<feature type="domain" description="Guanylate cyclase" evidence="1">
    <location>
        <begin position="7"/>
        <end position="122"/>
    </location>
</feature>
<dbReference type="EC" id="4.6.1.1" evidence="2"/>
<sequence length="523" mass="56939">MERRLSAILSADVVGFSRLMGLDEVGTLTSLKAHRRELIDCKIAEHHGRIVKVTGDGMLVEFPSVVNAVACSAEIQLAMPGRNGDVPQDRRIEFRVGINLGDVIVDGEDIFGDGVNVAARLEGIAPPGGIAISASVRDHVGDRLGLAFEDMGERELKNIDHPVRVFRVLLDGARMASEGPSLEASSLPSKPSIAVLPFTNMSGDPDQDYFADGLVEDLITSLSKVAGLFVIAKNSTFTYKGKTVDMRRIAKELGVRYVLEGSVRKAANRLRINGQLVEVPSATHVWADKFEGAVEDMFDLQDRLTESIVGAIEPSLRRAEIERARRKRPDSLNAYDLYLRALPHAHANTPADTEKALRLLDEALRLDPNNAAAHGYAAWGHEQRFFRGGFHPEDRAAALEHAHMALSIGANDAQALSIGAFVHANITRDYEGAIGVLDRALKLNSNSALAFGFSALANAHSERHEKAIEHAMKALRLSPFDPLNYHPYCALALAYLFTDRFADAAAYSTLAIQTNPNFSVSHA</sequence>
<reference evidence="3" key="1">
    <citation type="submission" date="2016-12" db="EMBL/GenBank/DDBJ databases">
        <authorList>
            <person name="Brunel B."/>
        </authorList>
    </citation>
    <scope>NUCLEOTIDE SEQUENCE [LARGE SCALE GENOMIC DNA]</scope>
</reference>
<gene>
    <name evidence="2" type="primary">cya</name>
    <name evidence="2" type="ORF">BQ8482_480145</name>
</gene>
<dbReference type="PANTHER" id="PTHR43081">
    <property type="entry name" value="ADENYLATE CYCLASE, TERMINAL-DIFFERENTIATION SPECIFIC-RELATED"/>
    <property type="match status" value="1"/>
</dbReference>
<dbReference type="InterPro" id="IPR050697">
    <property type="entry name" value="Adenylyl/Guanylyl_Cyclase_3/4"/>
</dbReference>
<dbReference type="CDD" id="cd07302">
    <property type="entry name" value="CHD"/>
    <property type="match status" value="1"/>
</dbReference>
<dbReference type="InterPro" id="IPR029787">
    <property type="entry name" value="Nucleotide_cyclase"/>
</dbReference>
<dbReference type="GO" id="GO:0004016">
    <property type="term" value="F:adenylate cyclase activity"/>
    <property type="evidence" value="ECO:0007669"/>
    <property type="project" value="UniProtKB-EC"/>
</dbReference>
<dbReference type="EMBL" id="FUIG01000057">
    <property type="protein sequence ID" value="SJM34662.1"/>
    <property type="molecule type" value="Genomic_DNA"/>
</dbReference>
<dbReference type="SUPFAM" id="SSF48452">
    <property type="entry name" value="TPR-like"/>
    <property type="match status" value="1"/>
</dbReference>
<dbReference type="Gene3D" id="3.40.50.10070">
    <property type="entry name" value="TolB, N-terminal domain"/>
    <property type="match status" value="1"/>
</dbReference>
<dbReference type="SMART" id="SM00044">
    <property type="entry name" value="CYCc"/>
    <property type="match status" value="1"/>
</dbReference>
<dbReference type="PANTHER" id="PTHR43081:SF19">
    <property type="entry name" value="PH-SENSITIVE ADENYLATE CYCLASE RV1264"/>
    <property type="match status" value="1"/>
</dbReference>
<dbReference type="Gene3D" id="3.30.70.1230">
    <property type="entry name" value="Nucleotide cyclase"/>
    <property type="match status" value="1"/>
</dbReference>
<protein>
    <submittedName>
        <fullName evidence="2">Putative adenylate cyclase 3</fullName>
        <ecNumber evidence="2">4.6.1.1</ecNumber>
    </submittedName>
</protein>
<name>A0A2P9AU71_9HYPH</name>
<dbReference type="PROSITE" id="PS50125">
    <property type="entry name" value="GUANYLATE_CYCLASE_2"/>
    <property type="match status" value="1"/>
</dbReference>
<accession>A0A2P9AU71</accession>
<keyword evidence="3" id="KW-1185">Reference proteome</keyword>
<keyword evidence="2" id="KW-0456">Lyase</keyword>
<dbReference type="InterPro" id="IPR001054">
    <property type="entry name" value="A/G_cyclase"/>
</dbReference>
<dbReference type="InterPro" id="IPR011990">
    <property type="entry name" value="TPR-like_helical_dom_sf"/>
</dbReference>
<evidence type="ECO:0000313" key="2">
    <source>
        <dbReference type="EMBL" id="SJM34662.1"/>
    </source>
</evidence>
<dbReference type="AlphaFoldDB" id="A0A2P9AU71"/>
<dbReference type="RefSeq" id="WP_123151103.1">
    <property type="nucleotide sequence ID" value="NZ_FUIG01000057.1"/>
</dbReference>
<dbReference type="InterPro" id="IPR019734">
    <property type="entry name" value="TPR_rpt"/>
</dbReference>